<dbReference type="EMBL" id="FXAT01000002">
    <property type="protein sequence ID" value="SMG26850.1"/>
    <property type="molecule type" value="Genomic_DNA"/>
</dbReference>
<dbReference type="STRING" id="1515439.SAMN06265784_102587"/>
<name>A0A1X7JG48_9BURK</name>
<accession>A0A1X7JG48</accession>
<evidence type="ECO:0000313" key="1">
    <source>
        <dbReference type="EMBL" id="SMG26850.1"/>
    </source>
</evidence>
<gene>
    <name evidence="1" type="ORF">SAMN06265784_102587</name>
</gene>
<keyword evidence="2" id="KW-1185">Reference proteome</keyword>
<organism evidence="1 2">
    <name type="scientific">Paraburkholderia susongensis</name>
    <dbReference type="NCBI Taxonomy" id="1515439"/>
    <lineage>
        <taxon>Bacteria</taxon>
        <taxon>Pseudomonadati</taxon>
        <taxon>Pseudomonadota</taxon>
        <taxon>Betaproteobacteria</taxon>
        <taxon>Burkholderiales</taxon>
        <taxon>Burkholderiaceae</taxon>
        <taxon>Paraburkholderia</taxon>
    </lineage>
</organism>
<reference evidence="2" key="1">
    <citation type="submission" date="2017-04" db="EMBL/GenBank/DDBJ databases">
        <authorList>
            <person name="Varghese N."/>
            <person name="Submissions S."/>
        </authorList>
    </citation>
    <scope>NUCLEOTIDE SEQUENCE [LARGE SCALE GENOMIC DNA]</scope>
    <source>
        <strain evidence="2">LMG 29540</strain>
    </source>
</reference>
<protein>
    <submittedName>
        <fullName evidence="1">Uncharacterized protein</fullName>
    </submittedName>
</protein>
<dbReference type="Proteomes" id="UP000193228">
    <property type="component" value="Unassembled WGS sequence"/>
</dbReference>
<proteinExistence type="predicted"/>
<dbReference type="AlphaFoldDB" id="A0A1X7JG48"/>
<evidence type="ECO:0000313" key="2">
    <source>
        <dbReference type="Proteomes" id="UP000193228"/>
    </source>
</evidence>
<sequence length="61" mass="6770">MKRICHAETAKHSVTVEAALYERRSRSIGGGPGWLAHQGFLSLAENFTTGYRNSNCFTLAR</sequence>